<accession>A0A1M7GSX5</accession>
<dbReference type="GO" id="GO:0004665">
    <property type="term" value="F:prephenate dehydrogenase (NADP+) activity"/>
    <property type="evidence" value="ECO:0007669"/>
    <property type="project" value="InterPro"/>
</dbReference>
<dbReference type="FunFam" id="3.40.50.720:FF:000208">
    <property type="entry name" value="Prephenate dehydrogenase"/>
    <property type="match status" value="1"/>
</dbReference>
<dbReference type="Gene3D" id="3.40.50.720">
    <property type="entry name" value="NAD(P)-binding Rossmann-like Domain"/>
    <property type="match status" value="1"/>
</dbReference>
<dbReference type="RefSeq" id="WP_084098605.1">
    <property type="nucleotide sequence ID" value="NZ_FRCR01000002.1"/>
</dbReference>
<dbReference type="OrthoDB" id="9802008at2"/>
<dbReference type="GO" id="GO:0008977">
    <property type="term" value="F:prephenate dehydrogenase (NAD+) activity"/>
    <property type="evidence" value="ECO:0007669"/>
    <property type="project" value="InterPro"/>
</dbReference>
<dbReference type="Proteomes" id="UP000184375">
    <property type="component" value="Unassembled WGS sequence"/>
</dbReference>
<dbReference type="Pfam" id="PF20463">
    <property type="entry name" value="PDH_C"/>
    <property type="match status" value="1"/>
</dbReference>
<name>A0A1M7GSX5_9FIRM</name>
<dbReference type="PROSITE" id="PS51176">
    <property type="entry name" value="PDH_ADH"/>
    <property type="match status" value="1"/>
</dbReference>
<organism evidence="5 6">
    <name type="scientific">Caldanaerovirga acetigignens</name>
    <dbReference type="NCBI Taxonomy" id="447595"/>
    <lineage>
        <taxon>Bacteria</taxon>
        <taxon>Bacillati</taxon>
        <taxon>Bacillota</taxon>
        <taxon>Clostridia</taxon>
        <taxon>Thermosediminibacterales</taxon>
        <taxon>Thermosediminibacteraceae</taxon>
        <taxon>Caldanaerovirga</taxon>
    </lineage>
</organism>
<dbReference type="STRING" id="447595.SAMN05660826_00449"/>
<evidence type="ECO:0000256" key="2">
    <source>
        <dbReference type="ARBA" id="ARBA00023002"/>
    </source>
</evidence>
<dbReference type="InterPro" id="IPR050812">
    <property type="entry name" value="Preph/Arog_dehydrog"/>
</dbReference>
<dbReference type="InterPro" id="IPR036291">
    <property type="entry name" value="NAD(P)-bd_dom_sf"/>
</dbReference>
<evidence type="ECO:0000313" key="6">
    <source>
        <dbReference type="Proteomes" id="UP000184375"/>
    </source>
</evidence>
<dbReference type="GO" id="GO:0006571">
    <property type="term" value="P:tyrosine biosynthetic process"/>
    <property type="evidence" value="ECO:0007669"/>
    <property type="project" value="InterPro"/>
</dbReference>
<comment type="pathway">
    <text evidence="3">Amino-acid biosynthesis.</text>
</comment>
<keyword evidence="2" id="KW-0560">Oxidoreductase</keyword>
<evidence type="ECO:0000259" key="4">
    <source>
        <dbReference type="PROSITE" id="PS51176"/>
    </source>
</evidence>
<comment type="similarity">
    <text evidence="1">Belongs to the prephenate/arogenate dehydrogenase family.</text>
</comment>
<dbReference type="InterPro" id="IPR046825">
    <property type="entry name" value="PDH_C"/>
</dbReference>
<dbReference type="Pfam" id="PF02153">
    <property type="entry name" value="PDH_N"/>
    <property type="match status" value="1"/>
</dbReference>
<protein>
    <submittedName>
        <fullName evidence="5">Prephenate dehydrogenase</fullName>
    </submittedName>
</protein>
<feature type="domain" description="Prephenate/arogenate dehydrogenase" evidence="4">
    <location>
        <begin position="4"/>
        <end position="298"/>
    </location>
</feature>
<dbReference type="InterPro" id="IPR003099">
    <property type="entry name" value="Prephen_DH"/>
</dbReference>
<gene>
    <name evidence="5" type="ORF">SAMN05660826_00449</name>
</gene>
<dbReference type="AlphaFoldDB" id="A0A1M7GSX5"/>
<evidence type="ECO:0000256" key="1">
    <source>
        <dbReference type="ARBA" id="ARBA00007964"/>
    </source>
</evidence>
<sequence>MNIEKAAVVGLGVIGGSLAKALNAAGVEVMGIDMDDKTLLKARKDGVISPDSFNINCDDEKQLELLKKADVVFLALPVMEIVPVAKKISPFFKKGAIVTDTGSTKRFLLNSLSFELTKGVKFIGGHPMAGSEKSGYEHSRKDLFQNAPYILTPAPGSSEESIDVLKKIVSKIGAIPYVITAEEHDRIIAALSHLPQVVATSLAATVGELEEGGEWLKLAGRGFKDTTRIAASSFKMWRDVFITNGDEIIKVIRLFEKKLRELAEAIESKDEGRIRKIFCEAKKCIERGGICGRGHRRENED</sequence>
<reference evidence="6" key="1">
    <citation type="submission" date="2016-11" db="EMBL/GenBank/DDBJ databases">
        <authorList>
            <person name="Varghese N."/>
            <person name="Submissions S."/>
        </authorList>
    </citation>
    <scope>NUCLEOTIDE SEQUENCE [LARGE SCALE GENOMIC DNA]</scope>
    <source>
        <strain evidence="6">DSM 18802</strain>
    </source>
</reference>
<dbReference type="PANTHER" id="PTHR21363:SF0">
    <property type="entry name" value="PREPHENATE DEHYDROGENASE [NADP(+)]"/>
    <property type="match status" value="1"/>
</dbReference>
<proteinExistence type="inferred from homology"/>
<dbReference type="Gene3D" id="1.10.3660.10">
    <property type="entry name" value="6-phosphogluconate dehydrogenase C-terminal like domain"/>
    <property type="match status" value="1"/>
</dbReference>
<dbReference type="SUPFAM" id="SSF51735">
    <property type="entry name" value="NAD(P)-binding Rossmann-fold domains"/>
    <property type="match status" value="1"/>
</dbReference>
<dbReference type="InterPro" id="IPR008927">
    <property type="entry name" value="6-PGluconate_DH-like_C_sf"/>
</dbReference>
<dbReference type="GO" id="GO:0070403">
    <property type="term" value="F:NAD+ binding"/>
    <property type="evidence" value="ECO:0007669"/>
    <property type="project" value="InterPro"/>
</dbReference>
<dbReference type="EMBL" id="FRCR01000002">
    <property type="protein sequence ID" value="SHM19248.1"/>
    <property type="molecule type" value="Genomic_DNA"/>
</dbReference>
<dbReference type="InterPro" id="IPR046826">
    <property type="entry name" value="PDH_N"/>
</dbReference>
<evidence type="ECO:0000256" key="3">
    <source>
        <dbReference type="ARBA" id="ARBA00029440"/>
    </source>
</evidence>
<dbReference type="PANTHER" id="PTHR21363">
    <property type="entry name" value="PREPHENATE DEHYDROGENASE"/>
    <property type="match status" value="1"/>
</dbReference>
<evidence type="ECO:0000313" key="5">
    <source>
        <dbReference type="EMBL" id="SHM19248.1"/>
    </source>
</evidence>
<keyword evidence="6" id="KW-1185">Reference proteome</keyword>
<dbReference type="SUPFAM" id="SSF48179">
    <property type="entry name" value="6-phosphogluconate dehydrogenase C-terminal domain-like"/>
    <property type="match status" value="1"/>
</dbReference>